<keyword evidence="2" id="KW-1185">Reference proteome</keyword>
<dbReference type="Proteomes" id="UP000223071">
    <property type="component" value="Unassembled WGS sequence"/>
</dbReference>
<evidence type="ECO:0000313" key="2">
    <source>
        <dbReference type="Proteomes" id="UP000223071"/>
    </source>
</evidence>
<dbReference type="AlphaFoldDB" id="A0A2A9HF84"/>
<evidence type="ECO:0000313" key="1">
    <source>
        <dbReference type="EMBL" id="PFG73646.1"/>
    </source>
</evidence>
<proteinExistence type="predicted"/>
<organism evidence="1 2">
    <name type="scientific">Tepidiforma thermophila (strain KCTC 52669 / CGMCC 1.13589 / G233)</name>
    <dbReference type="NCBI Taxonomy" id="2761530"/>
    <lineage>
        <taxon>Bacteria</taxon>
        <taxon>Bacillati</taxon>
        <taxon>Chloroflexota</taxon>
        <taxon>Tepidiformia</taxon>
        <taxon>Tepidiformales</taxon>
        <taxon>Tepidiformaceae</taxon>
        <taxon>Tepidiforma</taxon>
    </lineage>
</organism>
<sequence length="154" mass="16701">MAEEFVIILPPHLSMDARRRLAEARVFEQEVLALLGELLGRELPAPHACIEEHRAIGTWDFHILRSWQAGDLALRATARPIEGAGGPFGEDIEFEVVEVPPLRFAAIASLDIRVGGSLRITVAGCPPADLERLRAAFGRHIGALLAALESGAVR</sequence>
<accession>A0A2A9HF84</accession>
<dbReference type="RefSeq" id="WP_098503091.1">
    <property type="nucleotide sequence ID" value="NZ_PDJQ01000001.1"/>
</dbReference>
<gene>
    <name evidence="1" type="ORF">A9A59_0848</name>
</gene>
<protein>
    <submittedName>
        <fullName evidence="1">Uncharacterized protein</fullName>
    </submittedName>
</protein>
<name>A0A2A9HF84_TEPT2</name>
<reference evidence="1 2" key="1">
    <citation type="submission" date="2017-09" db="EMBL/GenBank/DDBJ databases">
        <title>Sequencing the genomes of two abundant thermophiles in Great Basin hot springs: Thermocrinis jamiesonii and novel Chloroflexi Thermoflexus hugenholtzii.</title>
        <authorList>
            <person name="Hedlund B."/>
        </authorList>
    </citation>
    <scope>NUCLEOTIDE SEQUENCE [LARGE SCALE GENOMIC DNA]</scope>
    <source>
        <strain evidence="1 2">G233</strain>
    </source>
</reference>
<comment type="caution">
    <text evidence="1">The sequence shown here is derived from an EMBL/GenBank/DDBJ whole genome shotgun (WGS) entry which is preliminary data.</text>
</comment>
<dbReference type="EMBL" id="PDJQ01000001">
    <property type="protein sequence ID" value="PFG73646.1"/>
    <property type="molecule type" value="Genomic_DNA"/>
</dbReference>